<dbReference type="AlphaFoldDB" id="A0A161VQM4"/>
<organism evidence="1 2">
    <name type="scientific">Nodularia spumigena CENA596</name>
    <dbReference type="NCBI Taxonomy" id="1819295"/>
    <lineage>
        <taxon>Bacteria</taxon>
        <taxon>Bacillati</taxon>
        <taxon>Cyanobacteriota</taxon>
        <taxon>Cyanophyceae</taxon>
        <taxon>Nostocales</taxon>
        <taxon>Nodulariaceae</taxon>
        <taxon>Nodularia</taxon>
    </lineage>
</organism>
<dbReference type="Proteomes" id="UP000076555">
    <property type="component" value="Unassembled WGS sequence"/>
</dbReference>
<evidence type="ECO:0000313" key="2">
    <source>
        <dbReference type="Proteomes" id="UP000076555"/>
    </source>
</evidence>
<proteinExistence type="predicted"/>
<protein>
    <submittedName>
        <fullName evidence="1">Uncharacterized protein</fullName>
    </submittedName>
</protein>
<accession>A0A161VQM4</accession>
<dbReference type="RefSeq" id="WP_063873152.1">
    <property type="nucleotide sequence ID" value="NZ_CAWMRI010000177.1"/>
</dbReference>
<sequence length="79" mass="8604">MTVSITWTDFFNNYVRPSLNDTTTSIVDSNRANLLTLFVISDLQGKGLDDITSTVSSGAITAIEADVIDAWNLIGFGWC</sequence>
<comment type="caution">
    <text evidence="1">The sequence shown here is derived from an EMBL/GenBank/DDBJ whole genome shotgun (WGS) entry which is preliminary data.</text>
</comment>
<evidence type="ECO:0000313" key="1">
    <source>
        <dbReference type="EMBL" id="KZL49355.1"/>
    </source>
</evidence>
<reference evidence="1 2" key="1">
    <citation type="submission" date="2016-04" db="EMBL/GenBank/DDBJ databases">
        <title>Draft Genome Assembly of the Bloom-forming Cyanobacterium Nodularia spumigena Strain CENA596 in Shrimp Production Ponds.</title>
        <authorList>
            <person name="Popin R.V."/>
            <person name="Rigonato J."/>
            <person name="Abreu V.A."/>
            <person name="Andreote A.P."/>
            <person name="Silveira S.B."/>
            <person name="Odebrecht C."/>
            <person name="Fiore M.F."/>
        </authorList>
    </citation>
    <scope>NUCLEOTIDE SEQUENCE [LARGE SCALE GENOMIC DNA]</scope>
    <source>
        <strain evidence="1 2">CENA596</strain>
    </source>
</reference>
<gene>
    <name evidence="1" type="ORF">A2T98_13125</name>
</gene>
<dbReference type="EMBL" id="LWAJ01000177">
    <property type="protein sequence ID" value="KZL49355.1"/>
    <property type="molecule type" value="Genomic_DNA"/>
</dbReference>
<name>A0A161VQM4_NODSP</name>